<evidence type="ECO:0000313" key="1">
    <source>
        <dbReference type="EMBL" id="DBA19070.1"/>
    </source>
</evidence>
<dbReference type="Proteomes" id="UP001181693">
    <property type="component" value="Unassembled WGS sequence"/>
</dbReference>
<organism evidence="1 2">
    <name type="scientific">Pyxicephalus adspersus</name>
    <name type="common">African bullfrog</name>
    <dbReference type="NCBI Taxonomy" id="30357"/>
    <lineage>
        <taxon>Eukaryota</taxon>
        <taxon>Metazoa</taxon>
        <taxon>Chordata</taxon>
        <taxon>Craniata</taxon>
        <taxon>Vertebrata</taxon>
        <taxon>Euteleostomi</taxon>
        <taxon>Amphibia</taxon>
        <taxon>Batrachia</taxon>
        <taxon>Anura</taxon>
        <taxon>Neobatrachia</taxon>
        <taxon>Ranoidea</taxon>
        <taxon>Pyxicephalidae</taxon>
        <taxon>Pyxicephalinae</taxon>
        <taxon>Pyxicephalus</taxon>
    </lineage>
</organism>
<proteinExistence type="predicted"/>
<name>A0AAV3A294_PYXAD</name>
<evidence type="ECO:0000313" key="2">
    <source>
        <dbReference type="Proteomes" id="UP001181693"/>
    </source>
</evidence>
<sequence>MLLQEELALWQIVTQRHLLLKTRPKIVPLWSTADRYTAGQRRSVTRAPPSDQRHTILAVIGRRQVMFTVIFVLINIKALHWGILVSQS</sequence>
<dbReference type="AlphaFoldDB" id="A0AAV3A294"/>
<accession>A0AAV3A294</accession>
<protein>
    <submittedName>
        <fullName evidence="1">Uncharacterized protein</fullName>
    </submittedName>
</protein>
<keyword evidence="2" id="KW-1185">Reference proteome</keyword>
<dbReference type="EMBL" id="DYDO01000008">
    <property type="protein sequence ID" value="DBA19070.1"/>
    <property type="molecule type" value="Genomic_DNA"/>
</dbReference>
<comment type="caution">
    <text evidence="1">The sequence shown here is derived from an EMBL/GenBank/DDBJ whole genome shotgun (WGS) entry which is preliminary data.</text>
</comment>
<reference evidence="1" key="1">
    <citation type="thesis" date="2020" institute="ProQuest LLC" country="789 East Eisenhower Parkway, Ann Arbor, MI, USA">
        <title>Comparative Genomics and Chromosome Evolution.</title>
        <authorList>
            <person name="Mudd A.B."/>
        </authorList>
    </citation>
    <scope>NUCLEOTIDE SEQUENCE</scope>
    <source>
        <strain evidence="1">1538</strain>
        <tissue evidence="1">Blood</tissue>
    </source>
</reference>
<gene>
    <name evidence="1" type="ORF">GDO54_014946</name>
</gene>